<evidence type="ECO:0000313" key="4">
    <source>
        <dbReference type="Proteomes" id="UP001344906"/>
    </source>
</evidence>
<protein>
    <submittedName>
        <fullName evidence="3">PPOX class F420-dependent oxidoreductase</fullName>
    </submittedName>
</protein>
<dbReference type="Gene3D" id="2.30.110.10">
    <property type="entry name" value="Electron Transport, Fmn-binding Protein, Chain A"/>
    <property type="match status" value="1"/>
</dbReference>
<dbReference type="InterPro" id="IPR011576">
    <property type="entry name" value="Pyridox_Oxase_N"/>
</dbReference>
<keyword evidence="4" id="KW-1185">Reference proteome</keyword>
<evidence type="ECO:0000313" key="3">
    <source>
        <dbReference type="EMBL" id="GLV60974.1"/>
    </source>
</evidence>
<dbReference type="InterPro" id="IPR024031">
    <property type="entry name" value="MSMEG_5819/OxyR"/>
</dbReference>
<evidence type="ECO:0000259" key="2">
    <source>
        <dbReference type="Pfam" id="PF01243"/>
    </source>
</evidence>
<reference evidence="3 4" key="1">
    <citation type="submission" date="2023-02" db="EMBL/GenBank/DDBJ databases">
        <title>Dictyobacter halimunensis sp. nov., a new member of the class Ktedonobacteria from forest soil in a geothermal area.</title>
        <authorList>
            <person name="Rachmania M.K."/>
            <person name="Ningsih F."/>
            <person name="Sakai Y."/>
            <person name="Yabe S."/>
            <person name="Yokota A."/>
            <person name="Sjamsuridzal W."/>
        </authorList>
    </citation>
    <scope>NUCLEOTIDE SEQUENCE [LARGE SCALE GENOMIC DNA]</scope>
    <source>
        <strain evidence="3 4">S3.2.2.5</strain>
    </source>
</reference>
<comment type="caution">
    <text evidence="3">The sequence shown here is derived from an EMBL/GenBank/DDBJ whole genome shotgun (WGS) entry which is preliminary data.</text>
</comment>
<dbReference type="PANTHER" id="PTHR35176">
    <property type="entry name" value="HEME OXYGENASE HI_0854-RELATED"/>
    <property type="match status" value="1"/>
</dbReference>
<dbReference type="InterPro" id="IPR052019">
    <property type="entry name" value="F420H2_bilvrd_red/Heme_oxyg"/>
</dbReference>
<dbReference type="PANTHER" id="PTHR35176:SF6">
    <property type="entry name" value="HEME OXYGENASE HI_0854-RELATED"/>
    <property type="match status" value="1"/>
</dbReference>
<dbReference type="InterPro" id="IPR012349">
    <property type="entry name" value="Split_barrel_FMN-bd"/>
</dbReference>
<proteinExistence type="predicted"/>
<dbReference type="NCBIfam" id="TIGR04023">
    <property type="entry name" value="PPOX_MSMEG_5819"/>
    <property type="match status" value="1"/>
</dbReference>
<feature type="domain" description="Pyridoxamine 5'-phosphate oxidase N-terminal" evidence="2">
    <location>
        <begin position="8"/>
        <end position="99"/>
    </location>
</feature>
<dbReference type="Pfam" id="PF01243">
    <property type="entry name" value="PNPOx_N"/>
    <property type="match status" value="1"/>
</dbReference>
<accession>A0ABQ6G7Z9</accession>
<dbReference type="SUPFAM" id="SSF50475">
    <property type="entry name" value="FMN-binding split barrel"/>
    <property type="match status" value="1"/>
</dbReference>
<name>A0ABQ6G7Z9_9CHLR</name>
<dbReference type="Proteomes" id="UP001344906">
    <property type="component" value="Unassembled WGS sequence"/>
</dbReference>
<dbReference type="EMBL" id="BSRI01000002">
    <property type="protein sequence ID" value="GLV60974.1"/>
    <property type="molecule type" value="Genomic_DNA"/>
</dbReference>
<keyword evidence="1" id="KW-0560">Oxidoreductase</keyword>
<sequence length="138" mass="15478">MSKFTRAELEYLRSQQRGRLATVSRRGDPQVKAVGFRYNEELDTIDIGGFEMEKSQKFRNIANNPSVSFLVDDVLPDGSPGFIEIRGYAQTLASGGQNIDPTLSPAMIRIAPRRIIAWDRSGRFPFSSRMAEKDGAHQ</sequence>
<dbReference type="RefSeq" id="WP_338258225.1">
    <property type="nucleotide sequence ID" value="NZ_BSRI01000002.1"/>
</dbReference>
<gene>
    <name evidence="3" type="ORF">KDH_77920</name>
</gene>
<evidence type="ECO:0000256" key="1">
    <source>
        <dbReference type="ARBA" id="ARBA00023002"/>
    </source>
</evidence>
<organism evidence="3 4">
    <name type="scientific">Dictyobacter halimunensis</name>
    <dbReference type="NCBI Taxonomy" id="3026934"/>
    <lineage>
        <taxon>Bacteria</taxon>
        <taxon>Bacillati</taxon>
        <taxon>Chloroflexota</taxon>
        <taxon>Ktedonobacteria</taxon>
        <taxon>Ktedonobacterales</taxon>
        <taxon>Dictyobacteraceae</taxon>
        <taxon>Dictyobacter</taxon>
    </lineage>
</organism>